<dbReference type="GO" id="GO:0050660">
    <property type="term" value="F:flavin adenine dinucleotide binding"/>
    <property type="evidence" value="ECO:0007669"/>
    <property type="project" value="InterPro"/>
</dbReference>
<dbReference type="InterPro" id="IPR016169">
    <property type="entry name" value="FAD-bd_PCMH_sub2"/>
</dbReference>
<reference evidence="1 2" key="1">
    <citation type="submission" date="2019-01" db="EMBL/GenBank/DDBJ databases">
        <title>Sequencing of cultivated peanut Arachis hypogaea provides insights into genome evolution and oil improvement.</title>
        <authorList>
            <person name="Chen X."/>
        </authorList>
    </citation>
    <scope>NUCLEOTIDE SEQUENCE [LARGE SCALE GENOMIC DNA]</scope>
    <source>
        <strain evidence="2">cv. Fuhuasheng</strain>
        <tissue evidence="1">Leaves</tissue>
    </source>
</reference>
<keyword evidence="2" id="KW-1185">Reference proteome</keyword>
<protein>
    <recommendedName>
        <fullName evidence="3">Anaphase-promoting complex subunit 4 WD40 domain-containing protein</fullName>
    </recommendedName>
</protein>
<name>A0A445ETE2_ARAHY</name>
<dbReference type="Gene3D" id="3.30.465.10">
    <property type="match status" value="1"/>
</dbReference>
<dbReference type="EMBL" id="SDMP01000001">
    <property type="protein sequence ID" value="RYR78755.1"/>
    <property type="molecule type" value="Genomic_DNA"/>
</dbReference>
<dbReference type="PANTHER" id="PTHR45589:SF1">
    <property type="entry name" value="WD REPEAT DOMAIN 62, ISOFORM G"/>
    <property type="match status" value="1"/>
</dbReference>
<dbReference type="Gene3D" id="2.130.10.10">
    <property type="entry name" value="YVTN repeat-like/Quinoprotein amine dehydrogenase"/>
    <property type="match status" value="1"/>
</dbReference>
<dbReference type="Proteomes" id="UP000289738">
    <property type="component" value="Chromosome A01"/>
</dbReference>
<dbReference type="PANTHER" id="PTHR45589">
    <property type="entry name" value="WD REPEAT DOMAIN 62, ISOFORM G"/>
    <property type="match status" value="1"/>
</dbReference>
<gene>
    <name evidence="1" type="ORF">Ahy_A01g003613</name>
</gene>
<dbReference type="AlphaFoldDB" id="A0A445ETE2"/>
<evidence type="ECO:0008006" key="3">
    <source>
        <dbReference type="Google" id="ProtNLM"/>
    </source>
</evidence>
<proteinExistence type="predicted"/>
<dbReference type="SUPFAM" id="SSF117289">
    <property type="entry name" value="Nucleoporin domain"/>
    <property type="match status" value="1"/>
</dbReference>
<evidence type="ECO:0000313" key="2">
    <source>
        <dbReference type="Proteomes" id="UP000289738"/>
    </source>
</evidence>
<organism evidence="1 2">
    <name type="scientific">Arachis hypogaea</name>
    <name type="common">Peanut</name>
    <dbReference type="NCBI Taxonomy" id="3818"/>
    <lineage>
        <taxon>Eukaryota</taxon>
        <taxon>Viridiplantae</taxon>
        <taxon>Streptophyta</taxon>
        <taxon>Embryophyta</taxon>
        <taxon>Tracheophyta</taxon>
        <taxon>Spermatophyta</taxon>
        <taxon>Magnoliopsida</taxon>
        <taxon>eudicotyledons</taxon>
        <taxon>Gunneridae</taxon>
        <taxon>Pentapetalae</taxon>
        <taxon>rosids</taxon>
        <taxon>fabids</taxon>
        <taxon>Fabales</taxon>
        <taxon>Fabaceae</taxon>
        <taxon>Papilionoideae</taxon>
        <taxon>50 kb inversion clade</taxon>
        <taxon>dalbergioids sensu lato</taxon>
        <taxon>Dalbergieae</taxon>
        <taxon>Pterocarpus clade</taxon>
        <taxon>Arachis</taxon>
    </lineage>
</organism>
<dbReference type="InterPro" id="IPR036318">
    <property type="entry name" value="FAD-bd_PCMH-like_sf"/>
</dbReference>
<accession>A0A445ETE2</accession>
<evidence type="ECO:0000313" key="1">
    <source>
        <dbReference type="EMBL" id="RYR78755.1"/>
    </source>
</evidence>
<sequence length="225" mass="24857">MSLEYLGNILYSEETAIEQDFQKLLALPDAVACQFSGLEKLAVIYGDHSLYIWDIHDVNQPARCFVLVSHSSCIWDIKNLCCENIHDPSLACTARVSAGTFERDAVKANLSKSGFRSLAVSSDGKHLAAGDCRGNLHIYNLQTSDYTCFQGAHDAEILTLSFSQDMYDDIAKNSYSKRKGDLITCSKQKNSELFHTVLGGLGQFGVITRARISLHPAPTKDNNED</sequence>
<dbReference type="SUPFAM" id="SSF56176">
    <property type="entry name" value="FAD-binding/transporter-associated domain-like"/>
    <property type="match status" value="1"/>
</dbReference>
<dbReference type="InterPro" id="IPR052779">
    <property type="entry name" value="WDR62"/>
</dbReference>
<dbReference type="InterPro" id="IPR015943">
    <property type="entry name" value="WD40/YVTN_repeat-like_dom_sf"/>
</dbReference>
<comment type="caution">
    <text evidence="1">The sequence shown here is derived from an EMBL/GenBank/DDBJ whole genome shotgun (WGS) entry which is preliminary data.</text>
</comment>